<evidence type="ECO:0000256" key="1">
    <source>
        <dbReference type="ARBA" id="ARBA00008950"/>
    </source>
</evidence>
<dbReference type="EC" id="3.1.4.-" evidence="2"/>
<evidence type="ECO:0000256" key="2">
    <source>
        <dbReference type="RuleBase" id="RU362039"/>
    </source>
</evidence>
<dbReference type="RefSeq" id="WP_239671813.1">
    <property type="nucleotide sequence ID" value="NZ_CP049742.1"/>
</dbReference>
<gene>
    <name evidence="4" type="ORF">G8O30_09290</name>
</gene>
<dbReference type="GO" id="GO:0016787">
    <property type="term" value="F:hydrolase activity"/>
    <property type="evidence" value="ECO:0007669"/>
    <property type="project" value="UniProtKB-UniRule"/>
</dbReference>
<keyword evidence="5" id="KW-1185">Reference proteome</keyword>
<dbReference type="Proteomes" id="UP000593626">
    <property type="component" value="Chromosome"/>
</dbReference>
<keyword evidence="2" id="KW-0479">Metal-binding</keyword>
<feature type="domain" description="Calcineurin-like phosphoesterase" evidence="3">
    <location>
        <begin position="1"/>
        <end position="145"/>
    </location>
</feature>
<dbReference type="InterPro" id="IPR029052">
    <property type="entry name" value="Metallo-depent_PP-like"/>
</dbReference>
<comment type="cofactor">
    <cofactor evidence="2">
        <name>a divalent metal cation</name>
        <dbReference type="ChEBI" id="CHEBI:60240"/>
    </cofactor>
</comment>
<dbReference type="PANTHER" id="PTHR11124">
    <property type="entry name" value="VACUOLAR SORTING PROTEIN VPS29"/>
    <property type="match status" value="1"/>
</dbReference>
<dbReference type="EMBL" id="CP049742">
    <property type="protein sequence ID" value="QPC47146.1"/>
    <property type="molecule type" value="Genomic_DNA"/>
</dbReference>
<dbReference type="InterPro" id="IPR000979">
    <property type="entry name" value="Phosphodiesterase_MJ0936/Vps29"/>
</dbReference>
<dbReference type="InterPro" id="IPR041802">
    <property type="entry name" value="MPP_YfcE"/>
</dbReference>
<name>A0A7S8CBX8_9BACI</name>
<comment type="similarity">
    <text evidence="1 2">Belongs to the metallophosphoesterase superfamily. YfcE family.</text>
</comment>
<dbReference type="Pfam" id="PF12850">
    <property type="entry name" value="Metallophos_2"/>
    <property type="match status" value="1"/>
</dbReference>
<dbReference type="CDD" id="cd00841">
    <property type="entry name" value="MPP_YfcE"/>
    <property type="match status" value="1"/>
</dbReference>
<evidence type="ECO:0000313" key="4">
    <source>
        <dbReference type="EMBL" id="QPC47146.1"/>
    </source>
</evidence>
<proteinExistence type="inferred from homology"/>
<accession>A0A7S8CBX8</accession>
<dbReference type="AlphaFoldDB" id="A0A7S8CBX8"/>
<reference evidence="4 5" key="1">
    <citation type="submission" date="2019-07" db="EMBL/GenBank/DDBJ databases">
        <title>Genome sequence of 2 isolates from Red Sea Mangroves.</title>
        <authorList>
            <person name="Sefrji F."/>
            <person name="Michoud G."/>
            <person name="Merlino G."/>
            <person name="Daffonchio D."/>
        </authorList>
    </citation>
    <scope>NUCLEOTIDE SEQUENCE [LARGE SCALE GENOMIC DNA]</scope>
    <source>
        <strain evidence="4 5">R1DC41</strain>
    </source>
</reference>
<protein>
    <recommendedName>
        <fullName evidence="2">Phosphoesterase</fullName>
        <ecNumber evidence="2">3.1.4.-</ecNumber>
    </recommendedName>
</protein>
<dbReference type="InterPro" id="IPR024654">
    <property type="entry name" value="Calcineurin-like_PHP_lpxH"/>
</dbReference>
<dbReference type="Gene3D" id="3.60.21.10">
    <property type="match status" value="1"/>
</dbReference>
<dbReference type="NCBIfam" id="TIGR00040">
    <property type="entry name" value="yfcE"/>
    <property type="match status" value="1"/>
</dbReference>
<evidence type="ECO:0000259" key="3">
    <source>
        <dbReference type="Pfam" id="PF12850"/>
    </source>
</evidence>
<dbReference type="KEGG" id="mcui:G8O30_09290"/>
<dbReference type="GO" id="GO:0046872">
    <property type="term" value="F:metal ion binding"/>
    <property type="evidence" value="ECO:0007669"/>
    <property type="project" value="UniProtKB-KW"/>
</dbReference>
<sequence length="166" mass="18796">MKWVVVSDNHGDSSVLEEIVKEHKATADTFIHCGDSELLKSSPIMEHFHAVRGNCDMDREFPLHITEEVQGKKYLVVHGHMENIKMSLLPLTYKAKEAGVSFAFFGHSHLLGVEKMDEVIYLNPGSISLPRGGNPKTYAVITFDDLEIQVTYLDEKHREVKKVNFS</sequence>
<evidence type="ECO:0000313" key="5">
    <source>
        <dbReference type="Proteomes" id="UP000593626"/>
    </source>
</evidence>
<dbReference type="SUPFAM" id="SSF56300">
    <property type="entry name" value="Metallo-dependent phosphatases"/>
    <property type="match status" value="1"/>
</dbReference>
<organism evidence="4 5">
    <name type="scientific">Mangrovibacillus cuniculi</name>
    <dbReference type="NCBI Taxonomy" id="2593652"/>
    <lineage>
        <taxon>Bacteria</taxon>
        <taxon>Bacillati</taxon>
        <taxon>Bacillota</taxon>
        <taxon>Bacilli</taxon>
        <taxon>Bacillales</taxon>
        <taxon>Bacillaceae</taxon>
        <taxon>Mangrovibacillus</taxon>
    </lineage>
</organism>